<evidence type="ECO:0000313" key="2">
    <source>
        <dbReference type="Proteomes" id="UP000829999"/>
    </source>
</evidence>
<gene>
    <name evidence="3" type="primary">LOC118269325</name>
</gene>
<dbReference type="OrthoDB" id="7251706at2759"/>
<dbReference type="RefSeq" id="XP_035440274.2">
    <property type="nucleotide sequence ID" value="XM_035584381.2"/>
</dbReference>
<evidence type="ECO:0000313" key="3">
    <source>
        <dbReference type="RefSeq" id="XP_035440274.2"/>
    </source>
</evidence>
<evidence type="ECO:0000256" key="1">
    <source>
        <dbReference type="SAM" id="MobiDB-lite"/>
    </source>
</evidence>
<feature type="compositionally biased region" description="Basic and acidic residues" evidence="1">
    <location>
        <begin position="60"/>
        <end position="87"/>
    </location>
</feature>
<reference evidence="3" key="1">
    <citation type="submission" date="2025-08" db="UniProtKB">
        <authorList>
            <consortium name="RefSeq"/>
        </authorList>
    </citation>
    <scope>IDENTIFICATION</scope>
    <source>
        <tissue evidence="3">Whole larval tissue</tissue>
    </source>
</reference>
<keyword evidence="2" id="KW-1185">Reference proteome</keyword>
<dbReference type="AlphaFoldDB" id="A0A9R0D4S1"/>
<dbReference type="GeneID" id="118269325"/>
<dbReference type="Proteomes" id="UP000829999">
    <property type="component" value="Chromosome 2"/>
</dbReference>
<sequence>MTDKENETGATPAGGSKVVMVEQSTVSSHKPYRPTDLQDDASGELHNKRSRAPAVPSVAEEFKDSPESAEIKEQLETTKEGEREMSVDKITNIDTKVSSSISKKRPSTPEAIPLTPIEVEVKKTEIIATPALHPMQPIPVGLGSKASEISELPDKKETEGKDEEDSITAEIAELRTPDPTQKSAEWDNENCRQNNVTETQETEGAVPLQRKLASETISKSVNELEKKDISENNSIHIQYIERNSERKSKSETVNQYITSTHDLKRKQISWNDSTYLDKVQIQDLNTETRNTRSAWELERQASIGPCYKKTLPFGEPSGISIFLPKKSSKSIKENVTFVKSGISLILSKKNFEAMEFDIPKDHAKNSRRKSNIEFKVDEGHCDIFGNIKGKLEYLRGKIKHALHM</sequence>
<protein>
    <submittedName>
        <fullName evidence="3">Uncharacterized protein LOC118269325 isoform X1</fullName>
    </submittedName>
</protein>
<proteinExistence type="predicted"/>
<organism evidence="2 3">
    <name type="scientific">Spodoptera frugiperda</name>
    <name type="common">Fall armyworm</name>
    <dbReference type="NCBI Taxonomy" id="7108"/>
    <lineage>
        <taxon>Eukaryota</taxon>
        <taxon>Metazoa</taxon>
        <taxon>Ecdysozoa</taxon>
        <taxon>Arthropoda</taxon>
        <taxon>Hexapoda</taxon>
        <taxon>Insecta</taxon>
        <taxon>Pterygota</taxon>
        <taxon>Neoptera</taxon>
        <taxon>Endopterygota</taxon>
        <taxon>Lepidoptera</taxon>
        <taxon>Glossata</taxon>
        <taxon>Ditrysia</taxon>
        <taxon>Noctuoidea</taxon>
        <taxon>Noctuidae</taxon>
        <taxon>Amphipyrinae</taxon>
        <taxon>Spodoptera</taxon>
    </lineage>
</organism>
<feature type="region of interest" description="Disordered" evidence="1">
    <location>
        <begin position="1"/>
        <end position="110"/>
    </location>
</feature>
<feature type="compositionally biased region" description="Polar residues" evidence="1">
    <location>
        <begin position="92"/>
        <end position="101"/>
    </location>
</feature>
<accession>A0A9R0D4S1</accession>
<name>A0A9R0D4S1_SPOFR</name>
<feature type="region of interest" description="Disordered" evidence="1">
    <location>
        <begin position="132"/>
        <end position="166"/>
    </location>
</feature>